<keyword evidence="1" id="KW-1133">Transmembrane helix</keyword>
<sequence>MGQNKKSPINIGLWKLRKFASILISAYMIGISNVVLEEDRMIQDTTPQIEQQELQNNEDIT</sequence>
<dbReference type="RefSeq" id="WP_249655620.1">
    <property type="nucleotide sequence ID" value="NZ_JAMFMA010000001.1"/>
</dbReference>
<dbReference type="EMBL" id="JAMFMA010000001">
    <property type="protein sequence ID" value="MCL6272424.1"/>
    <property type="molecule type" value="Genomic_DNA"/>
</dbReference>
<reference evidence="2 3" key="1">
    <citation type="submission" date="2022-05" db="EMBL/GenBank/DDBJ databases">
        <authorList>
            <person name="Park J.-S."/>
        </authorList>
    </citation>
    <scope>NUCLEOTIDE SEQUENCE [LARGE SCALE GENOMIC DNA]</scope>
    <source>
        <strain evidence="2 3">2012CJ35-5</strain>
    </source>
</reference>
<proteinExistence type="predicted"/>
<feature type="transmembrane region" description="Helical" evidence="1">
    <location>
        <begin position="19"/>
        <end position="36"/>
    </location>
</feature>
<organism evidence="2 3">
    <name type="scientific">Flagellimonas spongiicola</name>
    <dbReference type="NCBI Taxonomy" id="2942208"/>
    <lineage>
        <taxon>Bacteria</taxon>
        <taxon>Pseudomonadati</taxon>
        <taxon>Bacteroidota</taxon>
        <taxon>Flavobacteriia</taxon>
        <taxon>Flavobacteriales</taxon>
        <taxon>Flavobacteriaceae</taxon>
        <taxon>Flagellimonas</taxon>
    </lineage>
</organism>
<keyword evidence="1" id="KW-0472">Membrane</keyword>
<evidence type="ECO:0000313" key="2">
    <source>
        <dbReference type="EMBL" id="MCL6272424.1"/>
    </source>
</evidence>
<dbReference type="Proteomes" id="UP001203607">
    <property type="component" value="Unassembled WGS sequence"/>
</dbReference>
<evidence type="ECO:0000313" key="3">
    <source>
        <dbReference type="Proteomes" id="UP001203607"/>
    </source>
</evidence>
<protein>
    <submittedName>
        <fullName evidence="2">Uncharacterized protein</fullName>
    </submittedName>
</protein>
<comment type="caution">
    <text evidence="2">The sequence shown here is derived from an EMBL/GenBank/DDBJ whole genome shotgun (WGS) entry which is preliminary data.</text>
</comment>
<name>A0ABT0PM29_9FLAO</name>
<evidence type="ECO:0000256" key="1">
    <source>
        <dbReference type="SAM" id="Phobius"/>
    </source>
</evidence>
<keyword evidence="1" id="KW-0812">Transmembrane</keyword>
<gene>
    <name evidence="2" type="ORF">M3P19_00305</name>
</gene>
<accession>A0ABT0PM29</accession>
<keyword evidence="3" id="KW-1185">Reference proteome</keyword>